<dbReference type="eggNOG" id="COG0859">
    <property type="taxonomic scope" value="Bacteria"/>
</dbReference>
<keyword evidence="1" id="KW-0328">Glycosyltransferase</keyword>
<dbReference type="RefSeq" id="WP_013032370.1">
    <property type="nucleotide sequence ID" value="NC_013960.1"/>
</dbReference>
<dbReference type="Proteomes" id="UP000001844">
    <property type="component" value="Chromosome"/>
</dbReference>
<dbReference type="OrthoDB" id="9767552at2"/>
<evidence type="ECO:0000256" key="1">
    <source>
        <dbReference type="ARBA" id="ARBA00022676"/>
    </source>
</evidence>
<dbReference type="GO" id="GO:0005829">
    <property type="term" value="C:cytosol"/>
    <property type="evidence" value="ECO:0007669"/>
    <property type="project" value="TreeGrafter"/>
</dbReference>
<dbReference type="HOGENOM" id="CLU_038371_0_0_6"/>
<evidence type="ECO:0000313" key="4">
    <source>
        <dbReference type="Proteomes" id="UP000001844"/>
    </source>
</evidence>
<dbReference type="CDD" id="cd03789">
    <property type="entry name" value="GT9_LPS_heptosyltransferase"/>
    <property type="match status" value="1"/>
</dbReference>
<keyword evidence="2 3" id="KW-0808">Transferase</keyword>
<keyword evidence="4" id="KW-1185">Reference proteome</keyword>
<name>D5C0F3_NITHN</name>
<dbReference type="InterPro" id="IPR002201">
    <property type="entry name" value="Glyco_trans_9"/>
</dbReference>
<dbReference type="AlphaFoldDB" id="D5C0F3"/>
<dbReference type="EMBL" id="CP001798">
    <property type="protein sequence ID" value="ADE14479.1"/>
    <property type="molecule type" value="Genomic_DNA"/>
</dbReference>
<evidence type="ECO:0000313" key="3">
    <source>
        <dbReference type="EMBL" id="ADE14479.1"/>
    </source>
</evidence>
<dbReference type="GO" id="GO:0009244">
    <property type="term" value="P:lipopolysaccharide core region biosynthetic process"/>
    <property type="evidence" value="ECO:0007669"/>
    <property type="project" value="TreeGrafter"/>
</dbReference>
<proteinExistence type="predicted"/>
<dbReference type="Gene3D" id="3.40.50.2000">
    <property type="entry name" value="Glycogen Phosphorylase B"/>
    <property type="match status" value="2"/>
</dbReference>
<sequence length="367" mass="40647">MSRRILIYRIGSIGDTAVALPAFRLVAQTFPDAERRVLTNIPVNTKAAPLEAVLKNTGLVHGYMAYPLRTRNFHKLVKLRGEICTWRPDTLIYLTPPRGLFKAFRDMLFFRSCGIKKLIGVPLKRDLQQSRQLDGGHFYEHEASRLGRCISTLGEIELDDSQGWQLGLTAQERSKARDVLMAWEGTASFAAVSIGTKADVNDWGSNNWKALFDQLSRRYPDLGLVLIGSPDEADTSAETGHAWQGPVLNLCGGLSPRESAAVLEQASLFMGHDSGPMHLAASVGTPCVAVFSARNKPGEWFPYGKQHRIIYHQMPCFGCRLVVCEKHGKKCIYSIEVSEVLAAVEEILAGTKLKKLVFDPAPIELVK</sequence>
<dbReference type="KEGG" id="nhl:Nhal_1327"/>
<gene>
    <name evidence="3" type="ordered locus">Nhal_1327</name>
</gene>
<dbReference type="Pfam" id="PF01075">
    <property type="entry name" value="Glyco_transf_9"/>
    <property type="match status" value="1"/>
</dbReference>
<dbReference type="CAZy" id="GT9">
    <property type="family name" value="Glycosyltransferase Family 9"/>
</dbReference>
<protein>
    <submittedName>
        <fullName evidence="3">Glycosyl transferase family 9</fullName>
    </submittedName>
</protein>
<dbReference type="PANTHER" id="PTHR30160">
    <property type="entry name" value="TETRAACYLDISACCHARIDE 4'-KINASE-RELATED"/>
    <property type="match status" value="1"/>
</dbReference>
<evidence type="ECO:0000256" key="2">
    <source>
        <dbReference type="ARBA" id="ARBA00022679"/>
    </source>
</evidence>
<dbReference type="STRING" id="472759.Nhal_1327"/>
<dbReference type="InterPro" id="IPR051199">
    <property type="entry name" value="LPS_LOS_Heptosyltrfase"/>
</dbReference>
<dbReference type="GO" id="GO:0008713">
    <property type="term" value="F:ADP-heptose-lipopolysaccharide heptosyltransferase activity"/>
    <property type="evidence" value="ECO:0007669"/>
    <property type="project" value="TreeGrafter"/>
</dbReference>
<dbReference type="SUPFAM" id="SSF53756">
    <property type="entry name" value="UDP-Glycosyltransferase/glycogen phosphorylase"/>
    <property type="match status" value="1"/>
</dbReference>
<organism evidence="3 4">
    <name type="scientific">Nitrosococcus halophilus (strain Nc4)</name>
    <dbReference type="NCBI Taxonomy" id="472759"/>
    <lineage>
        <taxon>Bacteria</taxon>
        <taxon>Pseudomonadati</taxon>
        <taxon>Pseudomonadota</taxon>
        <taxon>Gammaproteobacteria</taxon>
        <taxon>Chromatiales</taxon>
        <taxon>Chromatiaceae</taxon>
        <taxon>Nitrosococcus</taxon>
    </lineage>
</organism>
<reference evidence="4" key="1">
    <citation type="submission" date="2010-04" db="EMBL/GenBank/DDBJ databases">
        <title>Complete genome sequence of Nitrosococcus halophilus Nc4, a salt-adapted, aerobic obligate ammonia-oxidizing sulfur purple bacterium.</title>
        <authorList>
            <consortium name="US DOE Joint Genome Institute"/>
            <person name="Campbell M.A."/>
            <person name="Malfatti S.A."/>
            <person name="Chain P.S.G."/>
            <person name="Heidelberg J.F."/>
            <person name="Ward B.B."/>
            <person name="Klotz M.G."/>
        </authorList>
    </citation>
    <scope>NUCLEOTIDE SEQUENCE [LARGE SCALE GENOMIC DNA]</scope>
    <source>
        <strain evidence="4">Nc4</strain>
    </source>
</reference>
<accession>D5C0F3</accession>